<organism evidence="1 2">
    <name type="scientific">Paenibacillus prosopidis</name>
    <dbReference type="NCBI Taxonomy" id="630520"/>
    <lineage>
        <taxon>Bacteria</taxon>
        <taxon>Bacillati</taxon>
        <taxon>Bacillota</taxon>
        <taxon>Bacilli</taxon>
        <taxon>Bacillales</taxon>
        <taxon>Paenibacillaceae</taxon>
        <taxon>Paenibacillus</taxon>
    </lineage>
</organism>
<protein>
    <submittedName>
        <fullName evidence="1">Uncharacterized protein</fullName>
    </submittedName>
</protein>
<evidence type="ECO:0000313" key="1">
    <source>
        <dbReference type="EMBL" id="RCW40861.1"/>
    </source>
</evidence>
<name>A0A368VHM1_9BACL</name>
<evidence type="ECO:0000313" key="2">
    <source>
        <dbReference type="Proteomes" id="UP000252415"/>
    </source>
</evidence>
<dbReference type="EMBL" id="QPJD01000029">
    <property type="protein sequence ID" value="RCW40861.1"/>
    <property type="molecule type" value="Genomic_DNA"/>
</dbReference>
<dbReference type="AlphaFoldDB" id="A0A368VHM1"/>
<accession>A0A368VHM1</accession>
<gene>
    <name evidence="1" type="ORF">DFP97_12916</name>
</gene>
<comment type="caution">
    <text evidence="1">The sequence shown here is derived from an EMBL/GenBank/DDBJ whole genome shotgun (WGS) entry which is preliminary data.</text>
</comment>
<dbReference type="OrthoDB" id="2991150at2"/>
<proteinExistence type="predicted"/>
<sequence length="118" mass="13436">MMIITSDNEDFIINNFGIWIAEDANVIPLLTIPKTYNVEEIGAIYEVHSAGIISEKPIIIVKSTEEFGVYRLLDGLLGWVKMCIEAFKDRGINVFPDKVEYGLLDGFGFYANFLYEFE</sequence>
<reference evidence="1 2" key="1">
    <citation type="submission" date="2018-07" db="EMBL/GenBank/DDBJ databases">
        <title>Genomic Encyclopedia of Type Strains, Phase III (KMG-III): the genomes of soil and plant-associated and newly described type strains.</title>
        <authorList>
            <person name="Whitman W."/>
        </authorList>
    </citation>
    <scope>NUCLEOTIDE SEQUENCE [LARGE SCALE GENOMIC DNA]</scope>
    <source>
        <strain evidence="1 2">CECT 7506</strain>
    </source>
</reference>
<dbReference type="Proteomes" id="UP000252415">
    <property type="component" value="Unassembled WGS sequence"/>
</dbReference>
<dbReference type="RefSeq" id="WP_147275111.1">
    <property type="nucleotide sequence ID" value="NZ_QPJD01000029.1"/>
</dbReference>
<keyword evidence="2" id="KW-1185">Reference proteome</keyword>